<organism evidence="1 2">
    <name type="scientific">Penicillium canescens</name>
    <dbReference type="NCBI Taxonomy" id="5083"/>
    <lineage>
        <taxon>Eukaryota</taxon>
        <taxon>Fungi</taxon>
        <taxon>Dikarya</taxon>
        <taxon>Ascomycota</taxon>
        <taxon>Pezizomycotina</taxon>
        <taxon>Eurotiomycetes</taxon>
        <taxon>Eurotiomycetidae</taxon>
        <taxon>Eurotiales</taxon>
        <taxon>Aspergillaceae</taxon>
        <taxon>Penicillium</taxon>
    </lineage>
</organism>
<accession>A0AAD6N2W1</accession>
<evidence type="ECO:0000313" key="1">
    <source>
        <dbReference type="EMBL" id="KAJ6026699.1"/>
    </source>
</evidence>
<proteinExistence type="predicted"/>
<gene>
    <name evidence="1" type="ORF">N7460_011516</name>
</gene>
<dbReference type="AlphaFoldDB" id="A0AAD6N2W1"/>
<name>A0AAD6N2W1_PENCN</name>
<protein>
    <submittedName>
        <fullName evidence="1">Uncharacterized protein</fullName>
    </submittedName>
</protein>
<keyword evidence="2" id="KW-1185">Reference proteome</keyword>
<evidence type="ECO:0000313" key="2">
    <source>
        <dbReference type="Proteomes" id="UP001219568"/>
    </source>
</evidence>
<dbReference type="EMBL" id="JAQJZL010000015">
    <property type="protein sequence ID" value="KAJ6026699.1"/>
    <property type="molecule type" value="Genomic_DNA"/>
</dbReference>
<dbReference type="Proteomes" id="UP001219568">
    <property type="component" value="Unassembled WGS sequence"/>
</dbReference>
<reference evidence="1" key="1">
    <citation type="journal article" date="2023" name="IMA Fungus">
        <title>Comparative genomic study of the Penicillium genus elucidates a diverse pangenome and 15 lateral gene transfer events.</title>
        <authorList>
            <person name="Petersen C."/>
            <person name="Sorensen T."/>
            <person name="Nielsen M.R."/>
            <person name="Sondergaard T.E."/>
            <person name="Sorensen J.L."/>
            <person name="Fitzpatrick D.A."/>
            <person name="Frisvad J.C."/>
            <person name="Nielsen K.L."/>
        </authorList>
    </citation>
    <scope>NUCLEOTIDE SEQUENCE</scope>
    <source>
        <strain evidence="1">IBT 15450</strain>
    </source>
</reference>
<reference evidence="1" key="2">
    <citation type="submission" date="2023-01" db="EMBL/GenBank/DDBJ databases">
        <authorList>
            <person name="Petersen C."/>
        </authorList>
    </citation>
    <scope>NUCLEOTIDE SEQUENCE</scope>
    <source>
        <strain evidence="1">IBT 15450</strain>
    </source>
</reference>
<comment type="caution">
    <text evidence="1">The sequence shown here is derived from an EMBL/GenBank/DDBJ whole genome shotgun (WGS) entry which is preliminary data.</text>
</comment>
<sequence length="59" mass="6443">MPTVANADRGIFYRNLDGARKCLGENMVEWVSLESGPMSAMTMAAMHNRLANASRTLGK</sequence>